<accession>A0ABS9Z696</accession>
<dbReference type="PANTHER" id="PTHR12526">
    <property type="entry name" value="GLYCOSYLTRANSFERASE"/>
    <property type="match status" value="1"/>
</dbReference>
<dbReference type="EC" id="2.4.-.-" evidence="3"/>
<keyword evidence="1 3" id="KW-0328">Glycosyltransferase</keyword>
<sequence>MSITLVLHEATRTGAPRVGGLIAKELAKELAKAEDVHVIVLKDGPLTPWLRDLLGDERLTVLDGAEFEFRVPFEERLAAAAALLEKRPDDLVYVNSLAASVFVLAAKAAGRRAVIHVHEKADEIVHLMRHVLTKIEVMSVADGAVLAAGDLFRDVLDVFGMIPAKTVDFGIAIDIDAVREQAAETPTPALNAAGEPFAKGERLVVGMCGHASPRKGSDIFLGVAEAAPDCDFLWVGGWSPEESIENLAYEDFVAKKPPNLYVAGAVDNPYAHIGQMDLFFLSSREDPNPLVLAEAMALRVPLLCFSKTTAVANRLGRSAILCHGLPNVEDATRVIKACAPEHLRSEAFRALSDPWISSFDLKEKMRDIMDLIENIRAADEALSLEISAEVEIAAADSAS</sequence>
<dbReference type="GO" id="GO:0016757">
    <property type="term" value="F:glycosyltransferase activity"/>
    <property type="evidence" value="ECO:0007669"/>
    <property type="project" value="UniProtKB-KW"/>
</dbReference>
<keyword evidence="4" id="KW-1185">Reference proteome</keyword>
<keyword evidence="2 3" id="KW-0808">Transferase</keyword>
<evidence type="ECO:0000313" key="3">
    <source>
        <dbReference type="EMBL" id="MCI4683112.1"/>
    </source>
</evidence>
<evidence type="ECO:0000256" key="1">
    <source>
        <dbReference type="ARBA" id="ARBA00022676"/>
    </source>
</evidence>
<dbReference type="SUPFAM" id="SSF53756">
    <property type="entry name" value="UDP-Glycosyltransferase/glycogen phosphorylase"/>
    <property type="match status" value="1"/>
</dbReference>
<proteinExistence type="predicted"/>
<gene>
    <name evidence="3" type="ORF">K2U94_10090</name>
</gene>
<reference evidence="3" key="1">
    <citation type="journal article" date="2022" name="ISME J.">
        <title>Identification of active gaseous-alkane degraders at natural gas seeps.</title>
        <authorList>
            <person name="Farhan Ul Haque M."/>
            <person name="Hernandez M."/>
            <person name="Crombie A.T."/>
            <person name="Murrell J.C."/>
        </authorList>
    </citation>
    <scope>NUCLEOTIDE SEQUENCE</scope>
    <source>
        <strain evidence="3">PC2</strain>
    </source>
</reference>
<dbReference type="Gene3D" id="3.40.50.2000">
    <property type="entry name" value="Glycogen Phosphorylase B"/>
    <property type="match status" value="2"/>
</dbReference>
<protein>
    <submittedName>
        <fullName evidence="3">Glycosyltransferase</fullName>
        <ecNumber evidence="3">2.4.-.-</ecNumber>
    </submittedName>
</protein>
<evidence type="ECO:0000256" key="2">
    <source>
        <dbReference type="ARBA" id="ARBA00022679"/>
    </source>
</evidence>
<comment type="caution">
    <text evidence="3">The sequence shown here is derived from an EMBL/GenBank/DDBJ whole genome shotgun (WGS) entry which is preliminary data.</text>
</comment>
<dbReference type="RefSeq" id="WP_243067081.1">
    <property type="nucleotide sequence ID" value="NZ_JAIVFK010000043.1"/>
</dbReference>
<dbReference type="PANTHER" id="PTHR12526:SF510">
    <property type="entry name" value="D-INOSITOL 3-PHOSPHATE GLYCOSYLTRANSFERASE"/>
    <property type="match status" value="1"/>
</dbReference>
<name>A0ABS9Z696_9HYPH</name>
<evidence type="ECO:0000313" key="4">
    <source>
        <dbReference type="Proteomes" id="UP001139104"/>
    </source>
</evidence>
<dbReference type="Pfam" id="PF13692">
    <property type="entry name" value="Glyco_trans_1_4"/>
    <property type="match status" value="1"/>
</dbReference>
<organism evidence="3 4">
    <name type="scientific">Candidatus Rhodoblastus alkanivorans</name>
    <dbReference type="NCBI Taxonomy" id="2954117"/>
    <lineage>
        <taxon>Bacteria</taxon>
        <taxon>Pseudomonadati</taxon>
        <taxon>Pseudomonadota</taxon>
        <taxon>Alphaproteobacteria</taxon>
        <taxon>Hyphomicrobiales</taxon>
        <taxon>Rhodoblastaceae</taxon>
        <taxon>Rhodoblastus</taxon>
    </lineage>
</organism>
<dbReference type="EMBL" id="JAIVFP010000001">
    <property type="protein sequence ID" value="MCI4683112.1"/>
    <property type="molecule type" value="Genomic_DNA"/>
</dbReference>
<dbReference type="Proteomes" id="UP001139104">
    <property type="component" value="Unassembled WGS sequence"/>
</dbReference>